<dbReference type="RefSeq" id="WP_063379823.1">
    <property type="nucleotide sequence ID" value="NZ_AUXX01000004.1"/>
</dbReference>
<comment type="caution">
    <text evidence="1">The sequence shown here is derived from an EMBL/GenBank/DDBJ whole genome shotgun (WGS) entry which is preliminary data.</text>
</comment>
<dbReference type="EMBL" id="AUXX01000004">
    <property type="protein sequence ID" value="KZN69552.1"/>
    <property type="molecule type" value="Genomic_DNA"/>
</dbReference>
<evidence type="ECO:0000313" key="2">
    <source>
        <dbReference type="Proteomes" id="UP000076661"/>
    </source>
</evidence>
<sequence length="341" mass="38273">MSIIKLPSVLAFERKLEPSDGVMFSGNWQDIGNDKKWQPIELFERRNRAVKSNFTQEVLEDEETLQKQIAEANLSWGDDGSLNHGQDTLRLSFSLRVVAGIQNPTACNNVEFESRFKEVIAGYVQGDLQELAARYAYNIANGRFLWRNRVNAQQLKILVGTSELSNKLKFNAYDFPLSGTTTNDKNVAQLAQLILAGFKGEKNTVLKVEAFAQLGDAQRVWPSQEMVLNAAKGEKSRHLFSLNGVQGKDNVAAMHCEKIGNALRTIDDWYPKFEQTNKPIAIEAYGSVTQRGVAYRSTRNDFKTLLLKWLSSETSSQLTEQDKHFVVAMLIRGGVFGEGES</sequence>
<reference evidence="1 2" key="1">
    <citation type="submission" date="2013-07" db="EMBL/GenBank/DDBJ databases">
        <title>Comparative Genomic and Metabolomic Analysis of Twelve Strains of Pseudoalteromonas luteoviolacea.</title>
        <authorList>
            <person name="Vynne N.G."/>
            <person name="Mansson M."/>
            <person name="Gram L."/>
        </authorList>
    </citation>
    <scope>NUCLEOTIDE SEQUENCE [LARGE SCALE GENOMIC DNA]</scope>
    <source>
        <strain evidence="1 2">S4060-1</strain>
    </source>
</reference>
<proteinExistence type="predicted"/>
<evidence type="ECO:0008006" key="3">
    <source>
        <dbReference type="Google" id="ProtNLM"/>
    </source>
</evidence>
<dbReference type="InterPro" id="IPR013399">
    <property type="entry name" value="CRISPR-assoc_prot_Csy3"/>
</dbReference>
<dbReference type="AlphaFoldDB" id="A0A162BVX1"/>
<accession>A0A162BVX1</accession>
<evidence type="ECO:0000313" key="1">
    <source>
        <dbReference type="EMBL" id="KZN69552.1"/>
    </source>
</evidence>
<name>A0A162BVX1_9GAMM</name>
<dbReference type="Proteomes" id="UP000076661">
    <property type="component" value="Unassembled WGS sequence"/>
</dbReference>
<dbReference type="Pfam" id="PF09615">
    <property type="entry name" value="Cas_Csy3"/>
    <property type="match status" value="1"/>
</dbReference>
<organism evidence="1 2">
    <name type="scientific">Pseudoalteromonas luteoviolacea S4060-1</name>
    <dbReference type="NCBI Taxonomy" id="1365257"/>
    <lineage>
        <taxon>Bacteria</taxon>
        <taxon>Pseudomonadati</taxon>
        <taxon>Pseudomonadota</taxon>
        <taxon>Gammaproteobacteria</taxon>
        <taxon>Alteromonadales</taxon>
        <taxon>Pseudoalteromonadaceae</taxon>
        <taxon>Pseudoalteromonas</taxon>
    </lineage>
</organism>
<protein>
    <recommendedName>
        <fullName evidence="3">CRISPR-associated protein Cas5</fullName>
    </recommendedName>
</protein>
<dbReference type="PATRIC" id="fig|1365257.3.peg.468"/>
<dbReference type="NCBIfam" id="TIGR02566">
    <property type="entry name" value="cas_Csy3"/>
    <property type="match status" value="1"/>
</dbReference>
<gene>
    <name evidence="1" type="ORF">N478_10410</name>
</gene>